<sequence>MKFIEAKDVEWYSGKNAQTYPRRVKVDETWREVFSFEKQVFEEFSSRNRYTIFLCHIGDNEIVKVKVIGC</sequence>
<protein>
    <submittedName>
        <fullName evidence="1">Uncharacterized protein</fullName>
    </submittedName>
</protein>
<accession>A0A7C6EGA2</accession>
<comment type="caution">
    <text evidence="1">The sequence shown here is derived from an EMBL/GenBank/DDBJ whole genome shotgun (WGS) entry which is preliminary data.</text>
</comment>
<dbReference type="EMBL" id="DTHJ01000056">
    <property type="protein sequence ID" value="HHS62480.1"/>
    <property type="molecule type" value="Genomic_DNA"/>
</dbReference>
<reference evidence="1" key="1">
    <citation type="journal article" date="2020" name="mSystems">
        <title>Genome- and Community-Level Interaction Insights into Carbon Utilization and Element Cycling Functions of Hydrothermarchaeota in Hydrothermal Sediment.</title>
        <authorList>
            <person name="Zhou Z."/>
            <person name="Liu Y."/>
            <person name="Xu W."/>
            <person name="Pan J."/>
            <person name="Luo Z.H."/>
            <person name="Li M."/>
        </authorList>
    </citation>
    <scope>NUCLEOTIDE SEQUENCE [LARGE SCALE GENOMIC DNA]</scope>
    <source>
        <strain evidence="1">SpSt-783</strain>
    </source>
</reference>
<proteinExistence type="predicted"/>
<evidence type="ECO:0000313" key="1">
    <source>
        <dbReference type="EMBL" id="HHS62480.1"/>
    </source>
</evidence>
<gene>
    <name evidence="1" type="ORF">ENV70_02530</name>
</gene>
<name>A0A7C6EGA2_UNCW3</name>
<organism evidence="1">
    <name type="scientific">candidate division WOR-3 bacterium</name>
    <dbReference type="NCBI Taxonomy" id="2052148"/>
    <lineage>
        <taxon>Bacteria</taxon>
        <taxon>Bacteria division WOR-3</taxon>
    </lineage>
</organism>
<dbReference type="AlphaFoldDB" id="A0A7C6EGA2"/>